<accession>A0AAW0QDS6</accession>
<reference evidence="3 4" key="1">
    <citation type="submission" date="2023-01" db="EMBL/GenBank/DDBJ databases">
        <title>Analysis of 21 Apiospora genomes using comparative genomics revels a genus with tremendous synthesis potential of carbohydrate active enzymes and secondary metabolites.</title>
        <authorList>
            <person name="Sorensen T."/>
        </authorList>
    </citation>
    <scope>NUCLEOTIDE SEQUENCE [LARGE SCALE GENOMIC DNA]</scope>
    <source>
        <strain evidence="3 4">CBS 117206</strain>
    </source>
</reference>
<comment type="caution">
    <text evidence="3">The sequence shown here is derived from an EMBL/GenBank/DDBJ whole genome shotgun (WGS) entry which is preliminary data.</text>
</comment>
<feature type="transmembrane region" description="Helical" evidence="2">
    <location>
        <begin position="67"/>
        <end position="86"/>
    </location>
</feature>
<gene>
    <name evidence="3" type="ORF">PG999_011672</name>
</gene>
<evidence type="ECO:0000313" key="4">
    <source>
        <dbReference type="Proteomes" id="UP001392437"/>
    </source>
</evidence>
<evidence type="ECO:0000256" key="1">
    <source>
        <dbReference type="SAM" id="MobiDB-lite"/>
    </source>
</evidence>
<keyword evidence="2" id="KW-0472">Membrane</keyword>
<evidence type="ECO:0000256" key="2">
    <source>
        <dbReference type="SAM" id="Phobius"/>
    </source>
</evidence>
<dbReference type="EMBL" id="JAQQWP010000009">
    <property type="protein sequence ID" value="KAK8101298.1"/>
    <property type="molecule type" value="Genomic_DNA"/>
</dbReference>
<sequence length="342" mass="38424">MAGPVYVLDNYYLAITLLITIAYQLFFFSIAFSFKFDKLTDFAGGTNFAVLAIITLAFSAHHHARQVVVSLFLVAWALRLSGFLLFRILKTGKDDRFDDKRDKFFPFLGFWVFQMVWVWTVSMPVTVLNSPNVQQYEQPPFGTGRDIAGVILYAIGLVMETVSDAQKFAFRQANDKNAVCDTGFFYFSRHPNYFGEILVQFSIYMIAVSPAADGYVGGQAFKALYATIVGPFLLTILLMFVSGLPLSERPGAKKRYEGGLNWEGYNRYLRRTSILVPFPPQIYEHLPTIVKRTVFLEFPMYVFDPAKHSEGAPGARSAEEGQPNRSGDGGHGRQSGEPLTET</sequence>
<proteinExistence type="predicted"/>
<feature type="transmembrane region" description="Helical" evidence="2">
    <location>
        <begin position="39"/>
        <end position="61"/>
    </location>
</feature>
<dbReference type="PANTHER" id="PTHR32251:SF15">
    <property type="entry name" value="3-OXO-5-ALPHA-STEROID 4-DEHYDROGENASE (DUF1295)"/>
    <property type="match status" value="1"/>
</dbReference>
<feature type="transmembrane region" description="Helical" evidence="2">
    <location>
        <begin position="224"/>
        <end position="246"/>
    </location>
</feature>
<dbReference type="InterPro" id="IPR010721">
    <property type="entry name" value="UstE-like"/>
</dbReference>
<dbReference type="Gene3D" id="1.20.120.1630">
    <property type="match status" value="1"/>
</dbReference>
<dbReference type="Pfam" id="PF06966">
    <property type="entry name" value="DUF1295"/>
    <property type="match status" value="1"/>
</dbReference>
<evidence type="ECO:0000313" key="3">
    <source>
        <dbReference type="EMBL" id="KAK8101298.1"/>
    </source>
</evidence>
<dbReference type="PANTHER" id="PTHR32251">
    <property type="entry name" value="3-OXO-5-ALPHA-STEROID 4-DEHYDROGENASE"/>
    <property type="match status" value="1"/>
</dbReference>
<dbReference type="GO" id="GO:0016020">
    <property type="term" value="C:membrane"/>
    <property type="evidence" value="ECO:0007669"/>
    <property type="project" value="TreeGrafter"/>
</dbReference>
<organism evidence="3 4">
    <name type="scientific">Apiospora kogelbergensis</name>
    <dbReference type="NCBI Taxonomy" id="1337665"/>
    <lineage>
        <taxon>Eukaryota</taxon>
        <taxon>Fungi</taxon>
        <taxon>Dikarya</taxon>
        <taxon>Ascomycota</taxon>
        <taxon>Pezizomycotina</taxon>
        <taxon>Sordariomycetes</taxon>
        <taxon>Xylariomycetidae</taxon>
        <taxon>Amphisphaeriales</taxon>
        <taxon>Apiosporaceae</taxon>
        <taxon>Apiospora</taxon>
    </lineage>
</organism>
<dbReference type="AlphaFoldDB" id="A0AAW0QDS6"/>
<keyword evidence="2" id="KW-1133">Transmembrane helix</keyword>
<evidence type="ECO:0008006" key="5">
    <source>
        <dbReference type="Google" id="ProtNLM"/>
    </source>
</evidence>
<keyword evidence="4" id="KW-1185">Reference proteome</keyword>
<feature type="transmembrane region" description="Helical" evidence="2">
    <location>
        <begin position="193"/>
        <end position="212"/>
    </location>
</feature>
<protein>
    <recommendedName>
        <fullName evidence="5">Steroid 5-alpha reductase C-terminal domain-containing protein</fullName>
    </recommendedName>
</protein>
<name>A0AAW0QDS6_9PEZI</name>
<keyword evidence="2" id="KW-0812">Transmembrane</keyword>
<feature type="transmembrane region" description="Helical" evidence="2">
    <location>
        <begin position="12"/>
        <end position="32"/>
    </location>
</feature>
<feature type="region of interest" description="Disordered" evidence="1">
    <location>
        <begin position="309"/>
        <end position="342"/>
    </location>
</feature>
<feature type="transmembrane region" description="Helical" evidence="2">
    <location>
        <begin position="107"/>
        <end position="127"/>
    </location>
</feature>
<dbReference type="Proteomes" id="UP001392437">
    <property type="component" value="Unassembled WGS sequence"/>
</dbReference>